<evidence type="ECO:0000256" key="1">
    <source>
        <dbReference type="SAM" id="SignalP"/>
    </source>
</evidence>
<dbReference type="PANTHER" id="PTHR34599:SF1">
    <property type="entry name" value="PHOSPHATIDIC ACID PHOSPHATASE TYPE 2_HALOPEROXIDASE DOMAIN-CONTAINING PROTEIN"/>
    <property type="match status" value="1"/>
</dbReference>
<accession>A0A418M785</accession>
<evidence type="ECO:0000313" key="2">
    <source>
        <dbReference type="EMBL" id="RIV21676.1"/>
    </source>
</evidence>
<feature type="chain" id="PRO_5019437867" evidence="1">
    <location>
        <begin position="20"/>
        <end position="429"/>
    </location>
</feature>
<dbReference type="SUPFAM" id="SSF48317">
    <property type="entry name" value="Acid phosphatase/Vanadium-dependent haloperoxidase"/>
    <property type="match status" value="1"/>
</dbReference>
<dbReference type="InterPro" id="IPR036938">
    <property type="entry name" value="PAP2/HPO_sf"/>
</dbReference>
<dbReference type="PANTHER" id="PTHR34599">
    <property type="entry name" value="PEROXIDASE-RELATED"/>
    <property type="match status" value="1"/>
</dbReference>
<dbReference type="EMBL" id="QXED01000005">
    <property type="protein sequence ID" value="RIV21676.1"/>
    <property type="molecule type" value="Genomic_DNA"/>
</dbReference>
<keyword evidence="3" id="KW-1185">Reference proteome</keyword>
<reference evidence="2 3" key="1">
    <citation type="submission" date="2018-08" db="EMBL/GenBank/DDBJ databases">
        <title>Fibrisoma montanum sp. nov., isolated from Danxia mountain soil.</title>
        <authorList>
            <person name="Huang Y."/>
        </authorList>
    </citation>
    <scope>NUCLEOTIDE SEQUENCE [LARGE SCALE GENOMIC DNA]</scope>
    <source>
        <strain evidence="2 3">HYT19</strain>
    </source>
</reference>
<dbReference type="CDD" id="cd03398">
    <property type="entry name" value="PAP2_haloperoxidase"/>
    <property type="match status" value="1"/>
</dbReference>
<dbReference type="AlphaFoldDB" id="A0A418M785"/>
<sequence>MFTILFSVLLLLACKFSNGVDPSADGKKPLLANYSNQVILDWNQMAYQAMGGPAYQHSLLASRINAMVHLAMHDALNSIAPAYQTYAFFREERDAEPIAAAASAAHAVLTASFPDKKAMLDSALTQSLAKVPTGDRLNRGIALGKEAAGAILAKRQNDGALQDPIAVIDPTAQPGEYQVVTPFNFIFAPFWKQMQPFGLTAPNQFRVGPQPALISQEYARDFEEVKTVGMKDSKTRTADQTAYGKFWYEFSEAGWNRVARAALSGRKLDLLATARLFALVNMALADAYTAGWESKFYYNFWRPLTAIQKAETDGNDMTSADASWEPLLPTPPVQDYPSTHSALGNAAATVLANVLGDKTGFSMNSPTADPATPTRSFRSFSQAAQENADSRVRIGIHFRFSCDAGLDMGGKIGQWTVDNHLKPKVTAIR</sequence>
<dbReference type="InterPro" id="IPR052559">
    <property type="entry name" value="V-haloperoxidase"/>
</dbReference>
<gene>
    <name evidence="2" type="ORF">DYU11_19225</name>
</gene>
<keyword evidence="1" id="KW-0732">Signal</keyword>
<dbReference type="Proteomes" id="UP000283523">
    <property type="component" value="Unassembled WGS sequence"/>
</dbReference>
<protein>
    <submittedName>
        <fullName evidence="2">Phosphatase PAP2 family protein</fullName>
    </submittedName>
</protein>
<dbReference type="OrthoDB" id="7793240at2"/>
<evidence type="ECO:0000313" key="3">
    <source>
        <dbReference type="Proteomes" id="UP000283523"/>
    </source>
</evidence>
<comment type="caution">
    <text evidence="2">The sequence shown here is derived from an EMBL/GenBank/DDBJ whole genome shotgun (WGS) entry which is preliminary data.</text>
</comment>
<organism evidence="2 3">
    <name type="scientific">Fibrisoma montanum</name>
    <dbReference type="NCBI Taxonomy" id="2305895"/>
    <lineage>
        <taxon>Bacteria</taxon>
        <taxon>Pseudomonadati</taxon>
        <taxon>Bacteroidota</taxon>
        <taxon>Cytophagia</taxon>
        <taxon>Cytophagales</taxon>
        <taxon>Spirosomataceae</taxon>
        <taxon>Fibrisoma</taxon>
    </lineage>
</organism>
<feature type="signal peptide" evidence="1">
    <location>
        <begin position="1"/>
        <end position="19"/>
    </location>
</feature>
<proteinExistence type="predicted"/>
<dbReference type="Gene3D" id="1.10.606.20">
    <property type="match status" value="1"/>
</dbReference>
<name>A0A418M785_9BACT</name>